<dbReference type="AlphaFoldDB" id="A0A7W2TTT6"/>
<dbReference type="Pfam" id="PF00989">
    <property type="entry name" value="PAS"/>
    <property type="match status" value="1"/>
</dbReference>
<dbReference type="GO" id="GO:0016020">
    <property type="term" value="C:membrane"/>
    <property type="evidence" value="ECO:0007669"/>
    <property type="project" value="UniProtKB-SubCell"/>
</dbReference>
<evidence type="ECO:0000313" key="13">
    <source>
        <dbReference type="EMBL" id="MBA6411825.1"/>
    </source>
</evidence>
<evidence type="ECO:0000256" key="6">
    <source>
        <dbReference type="ARBA" id="ARBA00022777"/>
    </source>
</evidence>
<evidence type="ECO:0000259" key="12">
    <source>
        <dbReference type="PROSITE" id="PS50887"/>
    </source>
</evidence>
<dbReference type="PANTHER" id="PTHR46663:SF3">
    <property type="entry name" value="SLL0267 PROTEIN"/>
    <property type="match status" value="1"/>
</dbReference>
<dbReference type="EMBL" id="JACFXU010000013">
    <property type="protein sequence ID" value="MBA6411825.1"/>
    <property type="molecule type" value="Genomic_DNA"/>
</dbReference>
<dbReference type="Pfam" id="PF00990">
    <property type="entry name" value="GGDEF"/>
    <property type="match status" value="1"/>
</dbReference>
<feature type="domain" description="GGDEF" evidence="12">
    <location>
        <begin position="472"/>
        <end position="604"/>
    </location>
</feature>
<evidence type="ECO:0000256" key="4">
    <source>
        <dbReference type="ARBA" id="ARBA00022679"/>
    </source>
</evidence>
<reference evidence="13 14" key="1">
    <citation type="submission" date="2020-07" db="EMBL/GenBank/DDBJ databases">
        <title>Halieaceae bacterium, F7430, whole genome shotgun sequencing project.</title>
        <authorList>
            <person name="Jiang S."/>
            <person name="Liu Z.W."/>
            <person name="Du Z.J."/>
        </authorList>
    </citation>
    <scope>NUCLEOTIDE SEQUENCE [LARGE SCALE GENOMIC DNA]</scope>
    <source>
        <strain evidence="13 14">F7430</strain>
    </source>
</reference>
<organism evidence="13 14">
    <name type="scientific">Sediminihaliea albiluteola</name>
    <dbReference type="NCBI Taxonomy" id="2758564"/>
    <lineage>
        <taxon>Bacteria</taxon>
        <taxon>Pseudomonadati</taxon>
        <taxon>Pseudomonadota</taxon>
        <taxon>Gammaproteobacteria</taxon>
        <taxon>Cellvibrionales</taxon>
        <taxon>Halieaceae</taxon>
        <taxon>Sediminihaliea</taxon>
    </lineage>
</organism>
<dbReference type="Pfam" id="PF21623">
    <property type="entry name" value="HK_sensor_dom_bact"/>
    <property type="match status" value="1"/>
</dbReference>
<dbReference type="InterPro" id="IPR035965">
    <property type="entry name" value="PAS-like_dom_sf"/>
</dbReference>
<evidence type="ECO:0000256" key="8">
    <source>
        <dbReference type="ARBA" id="ARBA00023012"/>
    </source>
</evidence>
<dbReference type="InterPro" id="IPR043128">
    <property type="entry name" value="Rev_trsase/Diguanyl_cyclase"/>
</dbReference>
<dbReference type="InterPro" id="IPR048760">
    <property type="entry name" value="VP0354-like_sensor_dom"/>
</dbReference>
<keyword evidence="9" id="KW-1133">Transmembrane helix</keyword>
<dbReference type="InterPro" id="IPR029787">
    <property type="entry name" value="Nucleotide_cyclase"/>
</dbReference>
<feature type="domain" description="PAS" evidence="10">
    <location>
        <begin position="315"/>
        <end position="385"/>
    </location>
</feature>
<keyword evidence="7" id="KW-0067">ATP-binding</keyword>
<protein>
    <submittedName>
        <fullName evidence="13">Diguanylate cyclase</fullName>
    </submittedName>
</protein>
<dbReference type="SMART" id="SM00267">
    <property type="entry name" value="GGDEF"/>
    <property type="match status" value="1"/>
</dbReference>
<dbReference type="RefSeq" id="WP_182168680.1">
    <property type="nucleotide sequence ID" value="NZ_JACFXU010000013.1"/>
</dbReference>
<evidence type="ECO:0000256" key="1">
    <source>
        <dbReference type="ARBA" id="ARBA00001946"/>
    </source>
</evidence>
<dbReference type="InterPro" id="IPR029151">
    <property type="entry name" value="Sensor-like_sf"/>
</dbReference>
<keyword evidence="8" id="KW-0902">Two-component regulatory system</keyword>
<keyword evidence="9" id="KW-0472">Membrane</keyword>
<evidence type="ECO:0000313" key="14">
    <source>
        <dbReference type="Proteomes" id="UP000539350"/>
    </source>
</evidence>
<evidence type="ECO:0000256" key="9">
    <source>
        <dbReference type="SAM" id="Phobius"/>
    </source>
</evidence>
<proteinExistence type="predicted"/>
<evidence type="ECO:0000259" key="11">
    <source>
        <dbReference type="PROSITE" id="PS50113"/>
    </source>
</evidence>
<dbReference type="NCBIfam" id="TIGR00229">
    <property type="entry name" value="sensory_box"/>
    <property type="match status" value="1"/>
</dbReference>
<feature type="domain" description="PAC" evidence="11">
    <location>
        <begin position="389"/>
        <end position="440"/>
    </location>
</feature>
<dbReference type="GO" id="GO:0016301">
    <property type="term" value="F:kinase activity"/>
    <property type="evidence" value="ECO:0007669"/>
    <property type="project" value="UniProtKB-KW"/>
</dbReference>
<evidence type="ECO:0000256" key="3">
    <source>
        <dbReference type="ARBA" id="ARBA00022553"/>
    </source>
</evidence>
<comment type="caution">
    <text evidence="13">The sequence shown here is derived from an EMBL/GenBank/DDBJ whole genome shotgun (WGS) entry which is preliminary data.</text>
</comment>
<dbReference type="InterPro" id="IPR052163">
    <property type="entry name" value="DGC-Regulatory_Protein"/>
</dbReference>
<dbReference type="SUPFAM" id="SSF55073">
    <property type="entry name" value="Nucleotide cyclase"/>
    <property type="match status" value="1"/>
</dbReference>
<dbReference type="SMART" id="SM00091">
    <property type="entry name" value="PAS"/>
    <property type="match status" value="1"/>
</dbReference>
<dbReference type="Gene3D" id="3.30.70.270">
    <property type="match status" value="1"/>
</dbReference>
<dbReference type="GO" id="GO:0005524">
    <property type="term" value="F:ATP binding"/>
    <property type="evidence" value="ECO:0007669"/>
    <property type="project" value="UniProtKB-KW"/>
</dbReference>
<dbReference type="GO" id="GO:0006355">
    <property type="term" value="P:regulation of DNA-templated transcription"/>
    <property type="evidence" value="ECO:0007669"/>
    <property type="project" value="InterPro"/>
</dbReference>
<dbReference type="CDD" id="cd00130">
    <property type="entry name" value="PAS"/>
    <property type="match status" value="1"/>
</dbReference>
<feature type="transmembrane region" description="Helical" evidence="9">
    <location>
        <begin position="281"/>
        <end position="300"/>
    </location>
</feature>
<evidence type="ECO:0000256" key="5">
    <source>
        <dbReference type="ARBA" id="ARBA00022741"/>
    </source>
</evidence>
<dbReference type="PANTHER" id="PTHR46663">
    <property type="entry name" value="DIGUANYLATE CYCLASE DGCT-RELATED"/>
    <property type="match status" value="1"/>
</dbReference>
<keyword evidence="6" id="KW-0418">Kinase</keyword>
<dbReference type="GO" id="GO:0000160">
    <property type="term" value="P:phosphorelay signal transduction system"/>
    <property type="evidence" value="ECO:0007669"/>
    <property type="project" value="UniProtKB-KW"/>
</dbReference>
<dbReference type="Proteomes" id="UP000539350">
    <property type="component" value="Unassembled WGS sequence"/>
</dbReference>
<dbReference type="InterPro" id="IPR000700">
    <property type="entry name" value="PAS-assoc_C"/>
</dbReference>
<dbReference type="InterPro" id="IPR000014">
    <property type="entry name" value="PAS"/>
</dbReference>
<dbReference type="PROSITE" id="PS50113">
    <property type="entry name" value="PAC"/>
    <property type="match status" value="1"/>
</dbReference>
<dbReference type="InterPro" id="IPR013767">
    <property type="entry name" value="PAS_fold"/>
</dbReference>
<keyword evidence="9" id="KW-0812">Transmembrane</keyword>
<dbReference type="Gene3D" id="3.30.450.20">
    <property type="entry name" value="PAS domain"/>
    <property type="match status" value="3"/>
</dbReference>
<name>A0A7W2TTT6_9GAMM</name>
<dbReference type="InterPro" id="IPR000160">
    <property type="entry name" value="GGDEF_dom"/>
</dbReference>
<evidence type="ECO:0000256" key="7">
    <source>
        <dbReference type="ARBA" id="ARBA00022840"/>
    </source>
</evidence>
<dbReference type="SUPFAM" id="SSF103190">
    <property type="entry name" value="Sensory domain-like"/>
    <property type="match status" value="2"/>
</dbReference>
<sequence>MSDLKAAEQAKAKLSAALLEQSLKYTANDLLAISKLPAVKRFNRDRSELGKDWLEQVFRAQLEQKTVYQQLRFLDSEGVEMSRVERRSKQVLATPEQDLQAKGDRYYFRDTRTLDEDDVYISPLDLNVENTVVELPYKPMIRFGVRVVDKTGQHEGVLVLNMKGQYLLDAFRASMTNKYPAFLLNAQGHVLAGPNKSDEWSFMFDLPAAFKRDYPEAFEQVLAEDNGTFESAQGLFAYETVEPLKKFSQSSSEHHYRWKAVSFVPREQLPAAILFNHPGVIAFYIVGLLMWLTAAFYFQYSLHKRRELKLINERQSKRFWRISSVLGDGLIVMDKEGKVTYINPEAERILGWDFDEIVSKQGHHVFHVHDGDESSCSILNVMETQELYRSKDEVFRRKNDATIPVILNAAPLTSDTGDEGVVVSFQDFSETKSYQEKIQSLAYEDSLTGLPNRRVLQDRLQLAIALSARHARSVGLMFLDLDHFKEVNDTYGHDAGDILLKEIAVRLQNCVRETDSVVRIGGDEFVILLPDVSSADNAVTVANKIIQSVGEPISLPDGEARVGVSIGIALARGTGASSESLMQRADDAMYEAKRRGKNQFYISE</sequence>
<evidence type="ECO:0000259" key="10">
    <source>
        <dbReference type="PROSITE" id="PS50112"/>
    </source>
</evidence>
<dbReference type="PROSITE" id="PS50112">
    <property type="entry name" value="PAS"/>
    <property type="match status" value="1"/>
</dbReference>
<keyword evidence="4" id="KW-0808">Transferase</keyword>
<dbReference type="NCBIfam" id="TIGR00254">
    <property type="entry name" value="GGDEF"/>
    <property type="match status" value="1"/>
</dbReference>
<gene>
    <name evidence="13" type="ORF">H2508_01715</name>
</gene>
<dbReference type="CDD" id="cd01949">
    <property type="entry name" value="GGDEF"/>
    <property type="match status" value="1"/>
</dbReference>
<keyword evidence="14" id="KW-1185">Reference proteome</keyword>
<comment type="subcellular location">
    <subcellularLocation>
        <location evidence="2">Membrane</location>
    </subcellularLocation>
</comment>
<comment type="cofactor">
    <cofactor evidence="1">
        <name>Mg(2+)</name>
        <dbReference type="ChEBI" id="CHEBI:18420"/>
    </cofactor>
</comment>
<keyword evidence="5" id="KW-0547">Nucleotide-binding</keyword>
<dbReference type="PROSITE" id="PS50887">
    <property type="entry name" value="GGDEF"/>
    <property type="match status" value="1"/>
</dbReference>
<keyword evidence="3" id="KW-0597">Phosphoprotein</keyword>
<accession>A0A7W2TTT6</accession>
<dbReference type="SUPFAM" id="SSF55785">
    <property type="entry name" value="PYP-like sensor domain (PAS domain)"/>
    <property type="match status" value="1"/>
</dbReference>
<dbReference type="FunFam" id="3.30.70.270:FF:000001">
    <property type="entry name" value="Diguanylate cyclase domain protein"/>
    <property type="match status" value="1"/>
</dbReference>
<evidence type="ECO:0000256" key="2">
    <source>
        <dbReference type="ARBA" id="ARBA00004370"/>
    </source>
</evidence>